<proteinExistence type="predicted"/>
<reference evidence="1" key="2">
    <citation type="journal article" date="2023" name="IMA Fungus">
        <title>Comparative genomic study of the Penicillium genus elucidates a diverse pangenome and 15 lateral gene transfer events.</title>
        <authorList>
            <person name="Petersen C."/>
            <person name="Sorensen T."/>
            <person name="Nielsen M.R."/>
            <person name="Sondergaard T.E."/>
            <person name="Sorensen J.L."/>
            <person name="Fitzpatrick D.A."/>
            <person name="Frisvad J.C."/>
            <person name="Nielsen K.L."/>
        </authorList>
    </citation>
    <scope>NUCLEOTIDE SEQUENCE</scope>
    <source>
        <strain evidence="1">IBT 16849</strain>
    </source>
</reference>
<evidence type="ECO:0000313" key="1">
    <source>
        <dbReference type="EMBL" id="KAJ5184378.1"/>
    </source>
</evidence>
<dbReference type="EMBL" id="JAPQKP010000006">
    <property type="protein sequence ID" value="KAJ5184378.1"/>
    <property type="molecule type" value="Genomic_DNA"/>
</dbReference>
<reference evidence="1" key="1">
    <citation type="submission" date="2022-11" db="EMBL/GenBank/DDBJ databases">
        <authorList>
            <person name="Petersen C."/>
        </authorList>
    </citation>
    <scope>NUCLEOTIDE SEQUENCE</scope>
    <source>
        <strain evidence="1">IBT 16849</strain>
    </source>
</reference>
<dbReference type="Proteomes" id="UP001150879">
    <property type="component" value="Unassembled WGS sequence"/>
</dbReference>
<accession>A0A9W9ISK0</accession>
<keyword evidence="2" id="KW-1185">Reference proteome</keyword>
<evidence type="ECO:0000313" key="2">
    <source>
        <dbReference type="Proteomes" id="UP001150879"/>
    </source>
</evidence>
<organism evidence="1 2">
    <name type="scientific">Penicillium cf. griseofulvum</name>
    <dbReference type="NCBI Taxonomy" id="2972120"/>
    <lineage>
        <taxon>Eukaryota</taxon>
        <taxon>Fungi</taxon>
        <taxon>Dikarya</taxon>
        <taxon>Ascomycota</taxon>
        <taxon>Pezizomycotina</taxon>
        <taxon>Eurotiomycetes</taxon>
        <taxon>Eurotiomycetidae</taxon>
        <taxon>Eurotiales</taxon>
        <taxon>Aspergillaceae</taxon>
        <taxon>Penicillium</taxon>
    </lineage>
</organism>
<dbReference type="AlphaFoldDB" id="A0A9W9ISK0"/>
<gene>
    <name evidence="1" type="ORF">N7472_009218</name>
</gene>
<name>A0A9W9ISK0_9EURO</name>
<sequence length="263" mass="30249">MNKACAADELFVAQVRLQLLKQRADDVRQQDETNCARTGTAPAASIPRILYLKTLRRELHELRSSFRIDIQQIAYSISQDAPLDLAGRRGDGGILLGFERLDCLWQSVENIKSWLDNFYKIPGSKLVGQPFHFWSQMILSITLLKYLSTLKDPEWDCQAVRNTVHLISTMDCMIQKLDLSSKEPELQCNDHLLKFLSKLLSKCQVWGEARWNMSSQSNHDTRPCQSDSHSSHIPDLDQMVWMQSMDLGNDQWFEDVLGMPTIY</sequence>
<evidence type="ECO:0008006" key="3">
    <source>
        <dbReference type="Google" id="ProtNLM"/>
    </source>
</evidence>
<comment type="caution">
    <text evidence="1">The sequence shown here is derived from an EMBL/GenBank/DDBJ whole genome shotgun (WGS) entry which is preliminary data.</text>
</comment>
<protein>
    <recommendedName>
        <fullName evidence="3">C6 transcription factor</fullName>
    </recommendedName>
</protein>